<name>A0A9X7V091_9GAMM</name>
<proteinExistence type="predicted"/>
<keyword evidence="3" id="KW-1185">Reference proteome</keyword>
<accession>A0A9X7V091</accession>
<keyword evidence="1" id="KW-1133">Transmembrane helix</keyword>
<gene>
    <name evidence="2" type="ORF">GJQ55_08000</name>
</gene>
<dbReference type="EMBL" id="CP046056">
    <property type="protein sequence ID" value="QQD25465.1"/>
    <property type="molecule type" value="Genomic_DNA"/>
</dbReference>
<dbReference type="Proteomes" id="UP000596074">
    <property type="component" value="Chromosome"/>
</dbReference>
<feature type="transmembrane region" description="Helical" evidence="1">
    <location>
        <begin position="19"/>
        <end position="36"/>
    </location>
</feature>
<dbReference type="AlphaFoldDB" id="A0A9X7V091"/>
<organism evidence="2 3">
    <name type="scientific">Venatoribacter cucullus</name>
    <dbReference type="NCBI Taxonomy" id="2661630"/>
    <lineage>
        <taxon>Bacteria</taxon>
        <taxon>Pseudomonadati</taxon>
        <taxon>Pseudomonadota</taxon>
        <taxon>Gammaproteobacteria</taxon>
        <taxon>Oceanospirillales</taxon>
        <taxon>Oceanospirillaceae</taxon>
        <taxon>Venatoribacter</taxon>
    </lineage>
</organism>
<keyword evidence="1" id="KW-0812">Transmembrane</keyword>
<evidence type="ECO:0000313" key="2">
    <source>
        <dbReference type="EMBL" id="QQD25465.1"/>
    </source>
</evidence>
<keyword evidence="1" id="KW-0472">Membrane</keyword>
<feature type="transmembrane region" description="Helical" evidence="1">
    <location>
        <begin position="42"/>
        <end position="62"/>
    </location>
</feature>
<protein>
    <submittedName>
        <fullName evidence="2">Uncharacterized protein</fullName>
    </submittedName>
</protein>
<sequence>MQLESDIQSALKLCGWVKFLKIVLALLVVLSYFFFPDWLGELIVISVVISLVLPLGFFDVFIQKLLEYNTQKTEERQILNAKEANEHFDNLYKRVGK</sequence>
<evidence type="ECO:0000313" key="3">
    <source>
        <dbReference type="Proteomes" id="UP000596074"/>
    </source>
</evidence>
<evidence type="ECO:0000256" key="1">
    <source>
        <dbReference type="SAM" id="Phobius"/>
    </source>
</evidence>
<dbReference type="KEGG" id="vcw:GJQ55_08000"/>
<reference evidence="2 3" key="1">
    <citation type="submission" date="2019-11" db="EMBL/GenBank/DDBJ databases">
        <title>Venatorbacter sp. nov. a predator of Campylobacter and other Gram-negative bacteria.</title>
        <authorList>
            <person name="Saeedi A."/>
            <person name="Cummings N.J."/>
            <person name="Connerton I.F."/>
            <person name="Connerton P.L."/>
        </authorList>
    </citation>
    <scope>NUCLEOTIDE SEQUENCE [LARGE SCALE GENOMIC DNA]</scope>
    <source>
        <strain evidence="2">XL5</strain>
    </source>
</reference>